<feature type="transmembrane region" description="Helical" evidence="2">
    <location>
        <begin position="39"/>
        <end position="60"/>
    </location>
</feature>
<dbReference type="Proteomes" id="UP000251891">
    <property type="component" value="Unassembled WGS sequence"/>
</dbReference>
<keyword evidence="4" id="KW-1185">Reference proteome</keyword>
<dbReference type="RefSeq" id="WP_111863726.1">
    <property type="nucleotide sequence ID" value="NZ_QLYX01000002.1"/>
</dbReference>
<evidence type="ECO:0000256" key="2">
    <source>
        <dbReference type="SAM" id="Phobius"/>
    </source>
</evidence>
<feature type="compositionally biased region" description="Pro residues" evidence="1">
    <location>
        <begin position="1"/>
        <end position="11"/>
    </location>
</feature>
<keyword evidence="2" id="KW-0472">Membrane</keyword>
<organism evidence="3 4">
    <name type="scientific">Actinomadura craniellae</name>
    <dbReference type="NCBI Taxonomy" id="2231787"/>
    <lineage>
        <taxon>Bacteria</taxon>
        <taxon>Bacillati</taxon>
        <taxon>Actinomycetota</taxon>
        <taxon>Actinomycetes</taxon>
        <taxon>Streptosporangiales</taxon>
        <taxon>Thermomonosporaceae</taxon>
        <taxon>Actinomadura</taxon>
    </lineage>
</organism>
<gene>
    <name evidence="3" type="ORF">DPM19_05795</name>
</gene>
<comment type="caution">
    <text evidence="3">The sequence shown here is derived from an EMBL/GenBank/DDBJ whole genome shotgun (WGS) entry which is preliminary data.</text>
</comment>
<dbReference type="EMBL" id="QLYX01000002">
    <property type="protein sequence ID" value="RAY16387.1"/>
    <property type="molecule type" value="Genomic_DNA"/>
</dbReference>
<protein>
    <submittedName>
        <fullName evidence="3">Uncharacterized protein</fullName>
    </submittedName>
</protein>
<reference evidence="3 4" key="1">
    <citation type="submission" date="2018-06" db="EMBL/GenBank/DDBJ databases">
        <title>Actinomadura craniellae sp. nov. isolated from marine sponge Craniella sp.</title>
        <authorList>
            <person name="Li L."/>
            <person name="Xu Q.H."/>
            <person name="Lin H.W."/>
            <person name="Lu Y.H."/>
        </authorList>
    </citation>
    <scope>NUCLEOTIDE SEQUENCE [LARGE SCALE GENOMIC DNA]</scope>
    <source>
        <strain evidence="3 4">LHW63021</strain>
    </source>
</reference>
<proteinExistence type="predicted"/>
<feature type="transmembrane region" description="Helical" evidence="2">
    <location>
        <begin position="72"/>
        <end position="90"/>
    </location>
</feature>
<keyword evidence="2" id="KW-1133">Transmembrane helix</keyword>
<sequence>MSESDLPPPPRTETDMPRPGGLAAEDVGTYTTLANAGTLLLALVHYEWMWLPAAVFFLYLRNRDQAGLLRAHLAGALSFAAVMTGYFIVIRQVVAVADLEGRWLALWPIIVAAAVAFPAVQASQAARRLRPYTFPKPLAWLPLR</sequence>
<name>A0A365HBA8_9ACTN</name>
<evidence type="ECO:0000256" key="1">
    <source>
        <dbReference type="SAM" id="MobiDB-lite"/>
    </source>
</evidence>
<keyword evidence="2" id="KW-0812">Transmembrane</keyword>
<dbReference type="AlphaFoldDB" id="A0A365HBA8"/>
<evidence type="ECO:0000313" key="3">
    <source>
        <dbReference type="EMBL" id="RAY16387.1"/>
    </source>
</evidence>
<accession>A0A365HBA8</accession>
<evidence type="ECO:0000313" key="4">
    <source>
        <dbReference type="Proteomes" id="UP000251891"/>
    </source>
</evidence>
<feature type="region of interest" description="Disordered" evidence="1">
    <location>
        <begin position="1"/>
        <end position="20"/>
    </location>
</feature>
<feature type="transmembrane region" description="Helical" evidence="2">
    <location>
        <begin position="102"/>
        <end position="120"/>
    </location>
</feature>